<protein>
    <submittedName>
        <fullName evidence="3">Microcystin-dependent protein</fullName>
    </submittedName>
</protein>
<evidence type="ECO:0000259" key="2">
    <source>
        <dbReference type="Pfam" id="PF07484"/>
    </source>
</evidence>
<dbReference type="Proteomes" id="UP000185207">
    <property type="component" value="Unassembled WGS sequence"/>
</dbReference>
<dbReference type="EMBL" id="FSRK01000001">
    <property type="protein sequence ID" value="SIO03619.1"/>
    <property type="molecule type" value="Genomic_DNA"/>
</dbReference>
<keyword evidence="1" id="KW-0732">Signal</keyword>
<feature type="chain" id="PRO_5012748955" evidence="1">
    <location>
        <begin position="21"/>
        <end position="194"/>
    </location>
</feature>
<evidence type="ECO:0000256" key="1">
    <source>
        <dbReference type="SAM" id="SignalP"/>
    </source>
</evidence>
<evidence type="ECO:0000313" key="4">
    <source>
        <dbReference type="Proteomes" id="UP000185207"/>
    </source>
</evidence>
<gene>
    <name evidence="3" type="ORF">SAMN05444409_1701</name>
</gene>
<feature type="signal peptide" evidence="1">
    <location>
        <begin position="1"/>
        <end position="20"/>
    </location>
</feature>
<accession>A0A1N6G7U8</accession>
<dbReference type="Pfam" id="PF07484">
    <property type="entry name" value="Collar"/>
    <property type="match status" value="1"/>
</dbReference>
<dbReference type="SUPFAM" id="SSF88874">
    <property type="entry name" value="Receptor-binding domain of short tail fibre protein gp12"/>
    <property type="match status" value="1"/>
</dbReference>
<sequence length="194" mass="20746">MKNKNLIIIGLILLSLKSFAQSTPFLGQIAYVTFGYAPKGWAECNGQTLPINQNVALFSLLGTTYGGNGSTTFMLPNIQGRVILGNGQGPGLPNYLQGDIGGEENHTLTLNEMPTHNHSLLAVKANGNTSDPSLGVPADTKTLDKEYSTDLSSPALMKNDMLNNTGGSQPHPNIQPYITFKCIIALQGIYPSRP</sequence>
<dbReference type="AlphaFoldDB" id="A0A1N6G7U8"/>
<evidence type="ECO:0000313" key="3">
    <source>
        <dbReference type="EMBL" id="SIO03619.1"/>
    </source>
</evidence>
<keyword evidence="4" id="KW-1185">Reference proteome</keyword>
<dbReference type="STRING" id="1416779.SAMN05444409_1701"/>
<feature type="domain" description="Phage tail collar" evidence="2">
    <location>
        <begin position="27"/>
        <end position="83"/>
    </location>
</feature>
<dbReference type="RefSeq" id="WP_083600706.1">
    <property type="nucleotide sequence ID" value="NZ_FSRK01000001.1"/>
</dbReference>
<name>A0A1N6G7U8_9FLAO</name>
<dbReference type="InterPro" id="IPR011083">
    <property type="entry name" value="Phage_tail_collar_dom"/>
</dbReference>
<dbReference type="InterPro" id="IPR037053">
    <property type="entry name" value="Phage_tail_collar_dom_sf"/>
</dbReference>
<dbReference type="Gene3D" id="3.90.1340.10">
    <property type="entry name" value="Phage tail collar domain"/>
    <property type="match status" value="1"/>
</dbReference>
<reference evidence="4" key="1">
    <citation type="submission" date="2016-11" db="EMBL/GenBank/DDBJ databases">
        <authorList>
            <person name="Varghese N."/>
            <person name="Submissions S."/>
        </authorList>
    </citation>
    <scope>NUCLEOTIDE SEQUENCE [LARGE SCALE GENOMIC DNA]</scope>
    <source>
        <strain evidence="4">DSM 27623</strain>
    </source>
</reference>
<proteinExistence type="predicted"/>
<organism evidence="3 4">
    <name type="scientific">Epilithonimonas zeae</name>
    <dbReference type="NCBI Taxonomy" id="1416779"/>
    <lineage>
        <taxon>Bacteria</taxon>
        <taxon>Pseudomonadati</taxon>
        <taxon>Bacteroidota</taxon>
        <taxon>Flavobacteriia</taxon>
        <taxon>Flavobacteriales</taxon>
        <taxon>Weeksellaceae</taxon>
        <taxon>Chryseobacterium group</taxon>
        <taxon>Epilithonimonas</taxon>
    </lineage>
</organism>
<dbReference type="OrthoDB" id="9810174at2"/>